<keyword evidence="2" id="KW-0472">Membrane</keyword>
<protein>
    <submittedName>
        <fullName evidence="3">DUF962 domain-containing protein</fullName>
    </submittedName>
</protein>
<feature type="transmembrane region" description="Helical" evidence="2">
    <location>
        <begin position="71"/>
        <end position="90"/>
    </location>
</feature>
<comment type="caution">
    <text evidence="3">The sequence shown here is derived from an EMBL/GenBank/DDBJ whole genome shotgun (WGS) entry which is preliminary data.</text>
</comment>
<dbReference type="PANTHER" id="PTHR34205:SF2">
    <property type="entry name" value="DUF962 DOMAIN-CONTAINING PROTEIN"/>
    <property type="match status" value="1"/>
</dbReference>
<dbReference type="RefSeq" id="WP_276728626.1">
    <property type="nucleotide sequence ID" value="NZ_JAFKMR010000012.1"/>
</dbReference>
<proteinExistence type="predicted"/>
<dbReference type="EMBL" id="JAFKMR010000012">
    <property type="protein sequence ID" value="MBN8743632.1"/>
    <property type="molecule type" value="Genomic_DNA"/>
</dbReference>
<name>A0A8I1SUZ5_THIA3</name>
<evidence type="ECO:0000313" key="4">
    <source>
        <dbReference type="Proteomes" id="UP000664800"/>
    </source>
</evidence>
<evidence type="ECO:0000313" key="3">
    <source>
        <dbReference type="EMBL" id="MBN8743632.1"/>
    </source>
</evidence>
<feature type="transmembrane region" description="Helical" evidence="2">
    <location>
        <begin position="48"/>
        <end position="65"/>
    </location>
</feature>
<dbReference type="AlphaFoldDB" id="A0A8I1SUZ5"/>
<organism evidence="3 4">
    <name type="scientific">Thiomonas arsenitoxydans (strain DSM 22701 / CIP 110005 / 3As)</name>
    <dbReference type="NCBI Taxonomy" id="426114"/>
    <lineage>
        <taxon>Bacteria</taxon>
        <taxon>Pseudomonadati</taxon>
        <taxon>Pseudomonadota</taxon>
        <taxon>Betaproteobacteria</taxon>
        <taxon>Burkholderiales</taxon>
        <taxon>Thiomonas</taxon>
    </lineage>
</organism>
<dbReference type="Pfam" id="PF06127">
    <property type="entry name" value="Mpo1-like"/>
    <property type="match status" value="1"/>
</dbReference>
<dbReference type="PANTHER" id="PTHR34205">
    <property type="entry name" value="TRANSMEMBRANE PROTEIN"/>
    <property type="match status" value="1"/>
</dbReference>
<evidence type="ECO:0000256" key="2">
    <source>
        <dbReference type="SAM" id="Phobius"/>
    </source>
</evidence>
<sequence>MRAHHHRPQAQPEAPSPPSAAQLAGARTFAEFYPLYLAEHRLPLTRKLHFAGSTLALICLFFLIFTANPWWLLAAVICGYAFAWAAHFFVEHNRPATFKRPLFSLMGDWVMWWQMLTHRL</sequence>
<keyword evidence="2" id="KW-0812">Transmembrane</keyword>
<feature type="region of interest" description="Disordered" evidence="1">
    <location>
        <begin position="1"/>
        <end position="20"/>
    </location>
</feature>
<gene>
    <name evidence="3" type="ORF">J0I24_04925</name>
</gene>
<evidence type="ECO:0000256" key="1">
    <source>
        <dbReference type="SAM" id="MobiDB-lite"/>
    </source>
</evidence>
<dbReference type="InterPro" id="IPR009305">
    <property type="entry name" value="Mpo1-like"/>
</dbReference>
<keyword evidence="2" id="KW-1133">Transmembrane helix</keyword>
<feature type="compositionally biased region" description="Low complexity" evidence="1">
    <location>
        <begin position="9"/>
        <end position="20"/>
    </location>
</feature>
<accession>A0A8I1SUZ5</accession>
<dbReference type="Proteomes" id="UP000664800">
    <property type="component" value="Unassembled WGS sequence"/>
</dbReference>
<reference evidence="3" key="1">
    <citation type="submission" date="2021-02" db="EMBL/GenBank/DDBJ databases">
        <title>Thiocyanate and organic carbon inputs drive convergent selection for specific autotrophic Afipia and Thiobacillus strains within complex microbiomes.</title>
        <authorList>
            <person name="Huddy R.J."/>
            <person name="Sachdeva R."/>
            <person name="Kadzinga F."/>
            <person name="Kantor R.S."/>
            <person name="Harrison S.T.L."/>
            <person name="Banfield J.F."/>
        </authorList>
    </citation>
    <scope>NUCLEOTIDE SEQUENCE</scope>
    <source>
        <strain evidence="3">SCN18_13_7_16_R3_B_64_19</strain>
    </source>
</reference>